<reference evidence="1" key="2">
    <citation type="journal article" date="2015" name="Data Brief">
        <title>Shoot transcriptome of the giant reed, Arundo donax.</title>
        <authorList>
            <person name="Barrero R.A."/>
            <person name="Guerrero F.D."/>
            <person name="Moolhuijzen P."/>
            <person name="Goolsby J.A."/>
            <person name="Tidwell J."/>
            <person name="Bellgard S.E."/>
            <person name="Bellgard M.I."/>
        </authorList>
    </citation>
    <scope>NUCLEOTIDE SEQUENCE</scope>
    <source>
        <tissue evidence="1">Shoot tissue taken approximately 20 cm above the soil surface</tissue>
    </source>
</reference>
<proteinExistence type="predicted"/>
<sequence length="52" mass="6112">MLNHEVGQKLQIRTTMATPVNLNHSIYYNTKGKNKQLPDNFCLILILRHMYP</sequence>
<protein>
    <submittedName>
        <fullName evidence="1">Uncharacterized protein</fullName>
    </submittedName>
</protein>
<accession>A0A0A9AP76</accession>
<dbReference type="AlphaFoldDB" id="A0A0A9AP76"/>
<dbReference type="EMBL" id="GBRH01247170">
    <property type="protein sequence ID" value="JAD50725.1"/>
    <property type="molecule type" value="Transcribed_RNA"/>
</dbReference>
<reference evidence="1" key="1">
    <citation type="submission" date="2014-09" db="EMBL/GenBank/DDBJ databases">
        <authorList>
            <person name="Magalhaes I.L.F."/>
            <person name="Oliveira U."/>
            <person name="Santos F.R."/>
            <person name="Vidigal T.H.D.A."/>
            <person name="Brescovit A.D."/>
            <person name="Santos A.J."/>
        </authorList>
    </citation>
    <scope>NUCLEOTIDE SEQUENCE</scope>
    <source>
        <tissue evidence="1">Shoot tissue taken approximately 20 cm above the soil surface</tissue>
    </source>
</reference>
<organism evidence="1">
    <name type="scientific">Arundo donax</name>
    <name type="common">Giant reed</name>
    <name type="synonym">Donax arundinaceus</name>
    <dbReference type="NCBI Taxonomy" id="35708"/>
    <lineage>
        <taxon>Eukaryota</taxon>
        <taxon>Viridiplantae</taxon>
        <taxon>Streptophyta</taxon>
        <taxon>Embryophyta</taxon>
        <taxon>Tracheophyta</taxon>
        <taxon>Spermatophyta</taxon>
        <taxon>Magnoliopsida</taxon>
        <taxon>Liliopsida</taxon>
        <taxon>Poales</taxon>
        <taxon>Poaceae</taxon>
        <taxon>PACMAD clade</taxon>
        <taxon>Arundinoideae</taxon>
        <taxon>Arundineae</taxon>
        <taxon>Arundo</taxon>
    </lineage>
</organism>
<name>A0A0A9AP76_ARUDO</name>
<evidence type="ECO:0000313" key="1">
    <source>
        <dbReference type="EMBL" id="JAD50725.1"/>
    </source>
</evidence>